<dbReference type="Pfam" id="PF00550">
    <property type="entry name" value="PP-binding"/>
    <property type="match status" value="1"/>
</dbReference>
<dbReference type="GO" id="GO:0043041">
    <property type="term" value="P:amino acid activation for nonribosomal peptide biosynthetic process"/>
    <property type="evidence" value="ECO:0007669"/>
    <property type="project" value="TreeGrafter"/>
</dbReference>
<evidence type="ECO:0000256" key="3">
    <source>
        <dbReference type="ARBA" id="ARBA00022598"/>
    </source>
</evidence>
<dbReference type="Gene3D" id="3.30.300.30">
    <property type="match status" value="1"/>
</dbReference>
<dbReference type="InterPro" id="IPR029058">
    <property type="entry name" value="AB_hydrolase_fold"/>
</dbReference>
<protein>
    <recommendedName>
        <fullName evidence="5">Carrier domain-containing protein</fullName>
    </recommendedName>
</protein>
<keyword evidence="3" id="KW-0436">Ligase</keyword>
<gene>
    <name evidence="6" type="ORF">PHACADRAFT_264301</name>
</gene>
<evidence type="ECO:0000256" key="2">
    <source>
        <dbReference type="ARBA" id="ARBA00022553"/>
    </source>
</evidence>
<dbReference type="OrthoDB" id="416786at2759"/>
<organism evidence="6 7">
    <name type="scientific">Phanerochaete carnosa (strain HHB-10118-sp)</name>
    <name type="common">White-rot fungus</name>
    <name type="synonym">Peniophora carnosa</name>
    <dbReference type="NCBI Taxonomy" id="650164"/>
    <lineage>
        <taxon>Eukaryota</taxon>
        <taxon>Fungi</taxon>
        <taxon>Dikarya</taxon>
        <taxon>Basidiomycota</taxon>
        <taxon>Agaricomycotina</taxon>
        <taxon>Agaricomycetes</taxon>
        <taxon>Polyporales</taxon>
        <taxon>Phanerochaetaceae</taxon>
        <taxon>Phanerochaete</taxon>
    </lineage>
</organism>
<dbReference type="AlphaFoldDB" id="K5VHT0"/>
<evidence type="ECO:0000256" key="4">
    <source>
        <dbReference type="ARBA" id="ARBA00023268"/>
    </source>
</evidence>
<keyword evidence="1" id="KW-0596">Phosphopantetheine</keyword>
<dbReference type="InterPro" id="IPR045851">
    <property type="entry name" value="AMP-bd_C_sf"/>
</dbReference>
<evidence type="ECO:0000313" key="6">
    <source>
        <dbReference type="EMBL" id="EKM50788.1"/>
    </source>
</evidence>
<proteinExistence type="predicted"/>
<evidence type="ECO:0000256" key="1">
    <source>
        <dbReference type="ARBA" id="ARBA00022450"/>
    </source>
</evidence>
<dbReference type="GeneID" id="18918782"/>
<dbReference type="GO" id="GO:0031177">
    <property type="term" value="F:phosphopantetheine binding"/>
    <property type="evidence" value="ECO:0007669"/>
    <property type="project" value="InterPro"/>
</dbReference>
<dbReference type="InterPro" id="IPR009081">
    <property type="entry name" value="PP-bd_ACP"/>
</dbReference>
<dbReference type="Proteomes" id="UP000008370">
    <property type="component" value="Unassembled WGS sequence"/>
</dbReference>
<dbReference type="SUPFAM" id="SSF47336">
    <property type="entry name" value="ACP-like"/>
    <property type="match status" value="1"/>
</dbReference>
<reference evidence="6 7" key="1">
    <citation type="journal article" date="2012" name="BMC Genomics">
        <title>Comparative genomics of the white-rot fungi, Phanerochaete carnosa and P. chrysosporium, to elucidate the genetic basis of the distinct wood types they colonize.</title>
        <authorList>
            <person name="Suzuki H."/>
            <person name="MacDonald J."/>
            <person name="Syed K."/>
            <person name="Salamov A."/>
            <person name="Hori C."/>
            <person name="Aerts A."/>
            <person name="Henrissat B."/>
            <person name="Wiebenga A."/>
            <person name="vanKuyk P.A."/>
            <person name="Barry K."/>
            <person name="Lindquist E."/>
            <person name="LaButti K."/>
            <person name="Lapidus A."/>
            <person name="Lucas S."/>
            <person name="Coutinho P."/>
            <person name="Gong Y."/>
            <person name="Samejima M."/>
            <person name="Mahadevan R."/>
            <person name="Abou-Zaid M."/>
            <person name="de Vries R.P."/>
            <person name="Igarashi K."/>
            <person name="Yadav J.S."/>
            <person name="Grigoriev I.V."/>
            <person name="Master E.R."/>
        </authorList>
    </citation>
    <scope>NUCLEOTIDE SEQUENCE [LARGE SCALE GENOMIC DNA]</scope>
    <source>
        <strain evidence="6 7">HHB-10118-sp</strain>
    </source>
</reference>
<dbReference type="SUPFAM" id="SSF53474">
    <property type="entry name" value="alpha/beta-Hydrolases"/>
    <property type="match status" value="1"/>
</dbReference>
<dbReference type="GO" id="GO:0005737">
    <property type="term" value="C:cytoplasm"/>
    <property type="evidence" value="ECO:0007669"/>
    <property type="project" value="TreeGrafter"/>
</dbReference>
<sequence>MIPHLVCWIPTLPLLPNGKVDRSQLRARATVDANTMLNDHAEEEGSDEPGDEVEERLCKIIEALLGRTPIRRSSNFFDAGGHSLLASRLVFRIQEAFDIPFTLMNVFNMPVIKAMADEIKQAIATKVSNQPSTTTPTTTPVSEKFHIPPVLAFSEEPDKLFLFCIPMITGLGHIFAALSRSTDLFNVVALNDPGYVALDEFPQNQPSTGHAGTLRNSSMHTIESQAKYYYARIVEELGRIGSATPGSARFNILGFSYGGNVAVEVAHLAQSAGWTVNLFVLDSEVHLMHEIEQMQTYLDKIARAVLPMAMSAVGLPFDDMGEQGARLKHDIEVRTLANSRALYAHVMPRYEGHVTLFRAELNVNHGFVPLVGSLDEVVLRGDHFRLLDERSGNLSVISTKVSEVIHA</sequence>
<dbReference type="HOGENOM" id="CLU_029140_0_0_1"/>
<dbReference type="RefSeq" id="XP_007401049.1">
    <property type="nucleotide sequence ID" value="XM_007400987.1"/>
</dbReference>
<dbReference type="GO" id="GO:0016874">
    <property type="term" value="F:ligase activity"/>
    <property type="evidence" value="ECO:0007669"/>
    <property type="project" value="UniProtKB-KW"/>
</dbReference>
<keyword evidence="2" id="KW-0597">Phosphoprotein</keyword>
<dbReference type="PANTHER" id="PTHR45527">
    <property type="entry name" value="NONRIBOSOMAL PEPTIDE SYNTHETASE"/>
    <property type="match status" value="1"/>
</dbReference>
<evidence type="ECO:0000259" key="5">
    <source>
        <dbReference type="PROSITE" id="PS50075"/>
    </source>
</evidence>
<dbReference type="PROSITE" id="PS50075">
    <property type="entry name" value="CARRIER"/>
    <property type="match status" value="1"/>
</dbReference>
<dbReference type="InterPro" id="IPR036736">
    <property type="entry name" value="ACP-like_sf"/>
</dbReference>
<feature type="domain" description="Carrier" evidence="5">
    <location>
        <begin position="48"/>
        <end position="123"/>
    </location>
</feature>
<keyword evidence="7" id="KW-1185">Reference proteome</keyword>
<dbReference type="GO" id="GO:0044550">
    <property type="term" value="P:secondary metabolite biosynthetic process"/>
    <property type="evidence" value="ECO:0007669"/>
    <property type="project" value="TreeGrafter"/>
</dbReference>
<name>K5VHT0_PHACS</name>
<keyword evidence="4" id="KW-0511">Multifunctional enzyme</keyword>
<dbReference type="InParanoid" id="K5VHT0"/>
<dbReference type="SMART" id="SM00823">
    <property type="entry name" value="PKS_PP"/>
    <property type="match status" value="1"/>
</dbReference>
<accession>K5VHT0</accession>
<evidence type="ECO:0000313" key="7">
    <source>
        <dbReference type="Proteomes" id="UP000008370"/>
    </source>
</evidence>
<dbReference type="STRING" id="650164.K5VHT0"/>
<dbReference type="Gene3D" id="3.40.50.1820">
    <property type="entry name" value="alpha/beta hydrolase"/>
    <property type="match status" value="1"/>
</dbReference>
<dbReference type="Gene3D" id="1.10.1200.10">
    <property type="entry name" value="ACP-like"/>
    <property type="match status" value="1"/>
</dbReference>
<dbReference type="InterPro" id="IPR020806">
    <property type="entry name" value="PKS_PP-bd"/>
</dbReference>
<dbReference type="InterPro" id="IPR001031">
    <property type="entry name" value="Thioesterase"/>
</dbReference>
<dbReference type="Pfam" id="PF00975">
    <property type="entry name" value="Thioesterase"/>
    <property type="match status" value="1"/>
</dbReference>
<dbReference type="KEGG" id="pco:PHACADRAFT_264301"/>
<dbReference type="PANTHER" id="PTHR45527:SF1">
    <property type="entry name" value="FATTY ACID SYNTHASE"/>
    <property type="match status" value="1"/>
</dbReference>
<dbReference type="EMBL" id="JH930478">
    <property type="protein sequence ID" value="EKM50788.1"/>
    <property type="molecule type" value="Genomic_DNA"/>
</dbReference>